<evidence type="ECO:0000313" key="2">
    <source>
        <dbReference type="EMBL" id="KUO96797.1"/>
    </source>
</evidence>
<organism evidence="2 3">
    <name type="scientific">Ferroacidibacillus organovorans</name>
    <dbReference type="NCBI Taxonomy" id="1765683"/>
    <lineage>
        <taxon>Bacteria</taxon>
        <taxon>Bacillati</taxon>
        <taxon>Bacillota</taxon>
        <taxon>Bacilli</taxon>
        <taxon>Bacillales</taxon>
        <taxon>Alicyclobacillaceae</taxon>
        <taxon>Ferroacidibacillus</taxon>
    </lineage>
</organism>
<evidence type="ECO:0000313" key="3">
    <source>
        <dbReference type="Proteomes" id="UP000053557"/>
    </source>
</evidence>
<dbReference type="AlphaFoldDB" id="A0A101XSM3"/>
<dbReference type="GO" id="GO:0005737">
    <property type="term" value="C:cytoplasm"/>
    <property type="evidence" value="ECO:0007669"/>
    <property type="project" value="TreeGrafter"/>
</dbReference>
<evidence type="ECO:0008006" key="4">
    <source>
        <dbReference type="Google" id="ProtNLM"/>
    </source>
</evidence>
<dbReference type="Proteomes" id="UP000053557">
    <property type="component" value="Unassembled WGS sequence"/>
</dbReference>
<dbReference type="NCBIfam" id="TIGR00654">
    <property type="entry name" value="PhzF_family"/>
    <property type="match status" value="1"/>
</dbReference>
<comment type="caution">
    <text evidence="2">The sequence shown here is derived from an EMBL/GenBank/DDBJ whole genome shotgun (WGS) entry which is preliminary data.</text>
</comment>
<dbReference type="PANTHER" id="PTHR13774">
    <property type="entry name" value="PHENAZINE BIOSYNTHESIS PROTEIN"/>
    <property type="match status" value="1"/>
</dbReference>
<dbReference type="Gene3D" id="3.10.310.10">
    <property type="entry name" value="Diaminopimelate Epimerase, Chain A, domain 1"/>
    <property type="match status" value="2"/>
</dbReference>
<dbReference type="EMBL" id="LPVJ01000009">
    <property type="protein sequence ID" value="KUO96797.1"/>
    <property type="molecule type" value="Genomic_DNA"/>
</dbReference>
<gene>
    <name evidence="2" type="ORF">ATW55_08250</name>
</gene>
<dbReference type="SUPFAM" id="SSF54506">
    <property type="entry name" value="Diaminopimelate epimerase-like"/>
    <property type="match status" value="1"/>
</dbReference>
<name>A0A101XSM3_9BACL</name>
<protein>
    <recommendedName>
        <fullName evidence="4">Phenazine biosynthesis protein</fullName>
    </recommendedName>
</protein>
<dbReference type="PIRSF" id="PIRSF016184">
    <property type="entry name" value="PhzC_PhzF"/>
    <property type="match status" value="1"/>
</dbReference>
<reference evidence="2 3" key="1">
    <citation type="submission" date="2015-12" db="EMBL/GenBank/DDBJ databases">
        <title>Draft genome sequence of Acidibacillus ferrooxidans ITV001, isolated from a chalcopyrite acid mine drainage site in Brazil.</title>
        <authorList>
            <person name="Dall'Agnol H."/>
            <person name="Nancucheo I."/>
            <person name="Johnson B."/>
            <person name="Oliveira R."/>
            <person name="Leite L."/>
            <person name="Pylro V."/>
            <person name="Nunes G.L."/>
            <person name="Tzotzos G."/>
            <person name="Fernandes G.R."/>
            <person name="Dutra J."/>
            <person name="Orellana S.C."/>
            <person name="Oliveira G."/>
        </authorList>
    </citation>
    <scope>NUCLEOTIDE SEQUENCE [LARGE SCALE GENOMIC DNA]</scope>
    <source>
        <strain evidence="3">ITV01</strain>
    </source>
</reference>
<dbReference type="PANTHER" id="PTHR13774:SF32">
    <property type="entry name" value="ANTISENSE-ENHANCING SEQUENCE 1"/>
    <property type="match status" value="1"/>
</dbReference>
<keyword evidence="3" id="KW-1185">Reference proteome</keyword>
<sequence length="299" mass="33510">MVTDFFCVDVFGVGPYTGNPLAVFLRGELYDDETMQLLAREMNLSETTFLMSDSITTMDGIPTVDVRIFTPVAEIPFAGHPTLGTAFVFQQEFLKQAYPTVNLRMKAGVIPVDMVYEDHRPQKLVMTQNQPIFGETFPSALIAAILSLKEEDIEDSTPIQMVSTGLPFLIVPLRHLDATNRARIHSATLEDAFREKELPNILIYTTETVHDHDYHVRVFVPELGVSEDPATGSANGCLCAYLSKYDTNRRGNYRAIVEQGYMIKRPSLLYLEGERNADQYVIRVGGGVTPVYRGTLMRS</sequence>
<dbReference type="InterPro" id="IPR003719">
    <property type="entry name" value="Phenazine_PhzF-like"/>
</dbReference>
<feature type="active site" evidence="1">
    <location>
        <position position="46"/>
    </location>
</feature>
<accession>A0A101XSM3</accession>
<dbReference type="Pfam" id="PF02567">
    <property type="entry name" value="PhzC-PhzF"/>
    <property type="match status" value="1"/>
</dbReference>
<dbReference type="GO" id="GO:0016853">
    <property type="term" value="F:isomerase activity"/>
    <property type="evidence" value="ECO:0007669"/>
    <property type="project" value="TreeGrafter"/>
</dbReference>
<proteinExistence type="predicted"/>
<evidence type="ECO:0000256" key="1">
    <source>
        <dbReference type="PIRSR" id="PIRSR016184-1"/>
    </source>
</evidence>